<name>A0A7I4YKE0_HAECO</name>
<protein>
    <submittedName>
        <fullName evidence="4">Secreted protein</fullName>
    </submittedName>
</protein>
<organism evidence="3 4">
    <name type="scientific">Haemonchus contortus</name>
    <name type="common">Barber pole worm</name>
    <dbReference type="NCBI Taxonomy" id="6289"/>
    <lineage>
        <taxon>Eukaryota</taxon>
        <taxon>Metazoa</taxon>
        <taxon>Ecdysozoa</taxon>
        <taxon>Nematoda</taxon>
        <taxon>Chromadorea</taxon>
        <taxon>Rhabditida</taxon>
        <taxon>Rhabditina</taxon>
        <taxon>Rhabditomorpha</taxon>
        <taxon>Strongyloidea</taxon>
        <taxon>Trichostrongylidae</taxon>
        <taxon>Haemonchus</taxon>
    </lineage>
</organism>
<feature type="compositionally biased region" description="Basic and acidic residues" evidence="1">
    <location>
        <begin position="90"/>
        <end position="119"/>
    </location>
</feature>
<proteinExistence type="predicted"/>
<feature type="region of interest" description="Disordered" evidence="1">
    <location>
        <begin position="90"/>
        <end position="149"/>
    </location>
</feature>
<feature type="transmembrane region" description="Helical" evidence="2">
    <location>
        <begin position="12"/>
        <end position="34"/>
    </location>
</feature>
<keyword evidence="2" id="KW-0472">Membrane</keyword>
<reference evidence="4" key="1">
    <citation type="submission" date="2020-12" db="UniProtKB">
        <authorList>
            <consortium name="WormBaseParasite"/>
        </authorList>
    </citation>
    <scope>IDENTIFICATION</scope>
    <source>
        <strain evidence="4">MHco3</strain>
    </source>
</reference>
<evidence type="ECO:0000256" key="1">
    <source>
        <dbReference type="SAM" id="MobiDB-lite"/>
    </source>
</evidence>
<dbReference type="Proteomes" id="UP000025227">
    <property type="component" value="Unplaced"/>
</dbReference>
<accession>A0A7I4YKE0</accession>
<dbReference type="AlphaFoldDB" id="A0A7I4YKE0"/>
<dbReference type="WBParaSite" id="HCON_00111760-00001">
    <property type="protein sequence ID" value="HCON_00111760-00001"/>
    <property type="gene ID" value="HCON_00111760"/>
</dbReference>
<sequence length="149" mass="17222">MYIKCAYVSAYIVYICVSIYVCVYVCACMAAFIVHDLARERASERSGQIQLMSRDKEDDAADTNTSSTRPKDEQLKKKPKIVKSHVMYVRDAKAERKTPRAPHEAEKDNKANVDLKELRNFVTDIQTDRQTDRRTDRQTDRQTDRLSAL</sequence>
<keyword evidence="3" id="KW-1185">Reference proteome</keyword>
<keyword evidence="2" id="KW-1133">Transmembrane helix</keyword>
<feature type="compositionally biased region" description="Basic and acidic residues" evidence="1">
    <location>
        <begin position="126"/>
        <end position="149"/>
    </location>
</feature>
<keyword evidence="2" id="KW-0812">Transmembrane</keyword>
<evidence type="ECO:0000313" key="3">
    <source>
        <dbReference type="Proteomes" id="UP000025227"/>
    </source>
</evidence>
<evidence type="ECO:0000256" key="2">
    <source>
        <dbReference type="SAM" id="Phobius"/>
    </source>
</evidence>
<evidence type="ECO:0000313" key="4">
    <source>
        <dbReference type="WBParaSite" id="HCON_00111760-00001"/>
    </source>
</evidence>
<feature type="region of interest" description="Disordered" evidence="1">
    <location>
        <begin position="44"/>
        <end position="78"/>
    </location>
</feature>